<sequence length="61" mass="7384">MRRDESFRNKGQEKHHINDTPFCLLPIDMIYTFSVDYMHRLKKYIPNIFSRKPRGLDELDG</sequence>
<gene>
    <name evidence="1" type="ORF">MAR_032466</name>
</gene>
<name>A0ABY7F6Q8_MYAAR</name>
<accession>A0ABY7F6Q8</accession>
<keyword evidence="2" id="KW-1185">Reference proteome</keyword>
<proteinExistence type="predicted"/>
<reference evidence="1" key="1">
    <citation type="submission" date="2022-11" db="EMBL/GenBank/DDBJ databases">
        <title>Centuries of genome instability and evolution in soft-shell clam transmissible cancer (bioRxiv).</title>
        <authorList>
            <person name="Hart S.F.M."/>
            <person name="Yonemitsu M.A."/>
            <person name="Giersch R.M."/>
            <person name="Beal B.F."/>
            <person name="Arriagada G."/>
            <person name="Davis B.W."/>
            <person name="Ostrander E.A."/>
            <person name="Goff S.P."/>
            <person name="Metzger M.J."/>
        </authorList>
    </citation>
    <scope>NUCLEOTIDE SEQUENCE</scope>
    <source>
        <strain evidence="1">MELC-2E11</strain>
        <tissue evidence="1">Siphon/mantle</tissue>
    </source>
</reference>
<dbReference type="Proteomes" id="UP001164746">
    <property type="component" value="Chromosome 10"/>
</dbReference>
<protein>
    <submittedName>
        <fullName evidence="1">Uncharacterized protein</fullName>
    </submittedName>
</protein>
<evidence type="ECO:0000313" key="2">
    <source>
        <dbReference type="Proteomes" id="UP001164746"/>
    </source>
</evidence>
<evidence type="ECO:0000313" key="1">
    <source>
        <dbReference type="EMBL" id="WAR17872.1"/>
    </source>
</evidence>
<organism evidence="1 2">
    <name type="scientific">Mya arenaria</name>
    <name type="common">Soft-shell clam</name>
    <dbReference type="NCBI Taxonomy" id="6604"/>
    <lineage>
        <taxon>Eukaryota</taxon>
        <taxon>Metazoa</taxon>
        <taxon>Spiralia</taxon>
        <taxon>Lophotrochozoa</taxon>
        <taxon>Mollusca</taxon>
        <taxon>Bivalvia</taxon>
        <taxon>Autobranchia</taxon>
        <taxon>Heteroconchia</taxon>
        <taxon>Euheterodonta</taxon>
        <taxon>Imparidentia</taxon>
        <taxon>Neoheterodontei</taxon>
        <taxon>Myida</taxon>
        <taxon>Myoidea</taxon>
        <taxon>Myidae</taxon>
        <taxon>Mya</taxon>
    </lineage>
</organism>
<dbReference type="EMBL" id="CP111021">
    <property type="protein sequence ID" value="WAR17872.1"/>
    <property type="molecule type" value="Genomic_DNA"/>
</dbReference>